<dbReference type="AlphaFoldDB" id="A0AAQ3LD10"/>
<dbReference type="KEGG" id="puo:RZN69_03885"/>
<feature type="compositionally biased region" description="Basic and acidic residues" evidence="1">
    <location>
        <begin position="53"/>
        <end position="63"/>
    </location>
</feature>
<evidence type="ECO:0000313" key="4">
    <source>
        <dbReference type="Proteomes" id="UP001304300"/>
    </source>
</evidence>
<evidence type="ECO:0000313" key="3">
    <source>
        <dbReference type="EMBL" id="WOO42217.1"/>
    </source>
</evidence>
<feature type="region of interest" description="Disordered" evidence="1">
    <location>
        <begin position="39"/>
        <end position="65"/>
    </location>
</feature>
<gene>
    <name evidence="3" type="ORF">RZN69_03885</name>
</gene>
<feature type="chain" id="PRO_5042841726" evidence="2">
    <location>
        <begin position="38"/>
        <end position="295"/>
    </location>
</feature>
<organism evidence="3 4">
    <name type="scientific">Rubellicoccus peritrichatus</name>
    <dbReference type="NCBI Taxonomy" id="3080537"/>
    <lineage>
        <taxon>Bacteria</taxon>
        <taxon>Pseudomonadati</taxon>
        <taxon>Verrucomicrobiota</taxon>
        <taxon>Opitutia</taxon>
        <taxon>Puniceicoccales</taxon>
        <taxon>Cerasicoccaceae</taxon>
        <taxon>Rubellicoccus</taxon>
    </lineage>
</organism>
<dbReference type="EMBL" id="CP136920">
    <property type="protein sequence ID" value="WOO42217.1"/>
    <property type="molecule type" value="Genomic_DNA"/>
</dbReference>
<dbReference type="Proteomes" id="UP001304300">
    <property type="component" value="Chromosome"/>
</dbReference>
<keyword evidence="4" id="KW-1185">Reference proteome</keyword>
<dbReference type="RefSeq" id="WP_317834708.1">
    <property type="nucleotide sequence ID" value="NZ_CP136920.1"/>
</dbReference>
<feature type="region of interest" description="Disordered" evidence="1">
    <location>
        <begin position="113"/>
        <end position="176"/>
    </location>
</feature>
<accession>A0AAQ3LD10</accession>
<evidence type="ECO:0000256" key="1">
    <source>
        <dbReference type="SAM" id="MobiDB-lite"/>
    </source>
</evidence>
<sequence length="295" mass="31990">MRCRTTSLGWFSAGLFRALTACLLVAAASLAVHHVDAASKRKGTTNTKASTETPEKSETEVTERATPVGPMVLSRRIVTKIDGVVVEDREASAVPAPQLPASISLPQETVFEPGASDTVAPTDPIESPEEEPQEQPPVEADTGGGFFDNFFNPQRDANSSGNRYGKRRGKRIQNEQEAETVELPVYEPFIIPDEPVFISSSPNLTVGRIVSINPVESIAVAWMESRFITLERDVVTRNHELETTGVLSPTNFRNGRAYGLKIMGGAPSVGDEVILPELLQTEDLEVSEDTQSNQG</sequence>
<keyword evidence="2" id="KW-0732">Signal</keyword>
<reference evidence="3 4" key="1">
    <citation type="submission" date="2023-10" db="EMBL/GenBank/DDBJ databases">
        <title>Rubellicoccus peritrichatus gen. nov., sp. nov., isolated from an algae of coral reef tank.</title>
        <authorList>
            <person name="Luo J."/>
        </authorList>
    </citation>
    <scope>NUCLEOTIDE SEQUENCE [LARGE SCALE GENOMIC DNA]</scope>
    <source>
        <strain evidence="3 4">CR14</strain>
    </source>
</reference>
<protein>
    <submittedName>
        <fullName evidence="3">Uncharacterized protein</fullName>
    </submittedName>
</protein>
<evidence type="ECO:0000256" key="2">
    <source>
        <dbReference type="SAM" id="SignalP"/>
    </source>
</evidence>
<name>A0AAQ3LD10_9BACT</name>
<proteinExistence type="predicted"/>
<feature type="signal peptide" evidence="2">
    <location>
        <begin position="1"/>
        <end position="37"/>
    </location>
</feature>